<proteinExistence type="predicted"/>
<dbReference type="Gene3D" id="3.40.50.2300">
    <property type="match status" value="1"/>
</dbReference>
<evidence type="ECO:0000256" key="3">
    <source>
        <dbReference type="ARBA" id="ARBA00023015"/>
    </source>
</evidence>
<evidence type="ECO:0000259" key="8">
    <source>
        <dbReference type="PROSITE" id="PS50110"/>
    </source>
</evidence>
<dbReference type="CDD" id="cd06170">
    <property type="entry name" value="LuxR_C_like"/>
    <property type="match status" value="1"/>
</dbReference>
<gene>
    <name evidence="9" type="ORF">MUN89_20785</name>
</gene>
<evidence type="ECO:0000256" key="1">
    <source>
        <dbReference type="ARBA" id="ARBA00004496"/>
    </source>
</evidence>
<feature type="modified residue" description="4-aspartylphosphate" evidence="6">
    <location>
        <position position="54"/>
    </location>
</feature>
<dbReference type="Pfam" id="PF00196">
    <property type="entry name" value="GerE"/>
    <property type="match status" value="1"/>
</dbReference>
<organism evidence="9 10">
    <name type="scientific">Halobacillus salinarum</name>
    <dbReference type="NCBI Taxonomy" id="2932257"/>
    <lineage>
        <taxon>Bacteria</taxon>
        <taxon>Bacillati</taxon>
        <taxon>Bacillota</taxon>
        <taxon>Bacilli</taxon>
        <taxon>Bacillales</taxon>
        <taxon>Bacillaceae</taxon>
        <taxon>Halobacillus</taxon>
    </lineage>
</organism>
<reference evidence="9 10" key="1">
    <citation type="submission" date="2022-04" db="EMBL/GenBank/DDBJ databases">
        <title>Halobacillus sp. isolated from saltern.</title>
        <authorList>
            <person name="Won M."/>
            <person name="Lee C.-M."/>
            <person name="Woen H.-Y."/>
            <person name="Kwon S.-W."/>
        </authorList>
    </citation>
    <scope>NUCLEOTIDE SEQUENCE [LARGE SCALE GENOMIC DNA]</scope>
    <source>
        <strain evidence="9 10">SSBR10-3</strain>
    </source>
</reference>
<dbReference type="InterPro" id="IPR001789">
    <property type="entry name" value="Sig_transdc_resp-reg_receiver"/>
</dbReference>
<dbReference type="PROSITE" id="PS50110">
    <property type="entry name" value="RESPONSE_REGULATORY"/>
    <property type="match status" value="1"/>
</dbReference>
<evidence type="ECO:0000313" key="10">
    <source>
        <dbReference type="Proteomes" id="UP000831787"/>
    </source>
</evidence>
<keyword evidence="4" id="KW-0238">DNA-binding</keyword>
<keyword evidence="5" id="KW-0804">Transcription</keyword>
<name>A0ABY4EID9_9BACI</name>
<dbReference type="SUPFAM" id="SSF46894">
    <property type="entry name" value="C-terminal effector domain of the bipartite response regulators"/>
    <property type="match status" value="1"/>
</dbReference>
<dbReference type="InterPro" id="IPR039420">
    <property type="entry name" value="WalR-like"/>
</dbReference>
<dbReference type="SMART" id="SM00421">
    <property type="entry name" value="HTH_LUXR"/>
    <property type="match status" value="1"/>
</dbReference>
<dbReference type="InterPro" id="IPR058245">
    <property type="entry name" value="NreC/VraR/RcsB-like_REC"/>
</dbReference>
<dbReference type="SUPFAM" id="SSF52172">
    <property type="entry name" value="CheY-like"/>
    <property type="match status" value="1"/>
</dbReference>
<dbReference type="EMBL" id="CP095073">
    <property type="protein sequence ID" value="UOQ44258.1"/>
    <property type="molecule type" value="Genomic_DNA"/>
</dbReference>
<dbReference type="InterPro" id="IPR011006">
    <property type="entry name" value="CheY-like_superfamily"/>
</dbReference>
<keyword evidence="3" id="KW-0805">Transcription regulation</keyword>
<dbReference type="PROSITE" id="PS00622">
    <property type="entry name" value="HTH_LUXR_1"/>
    <property type="match status" value="1"/>
</dbReference>
<evidence type="ECO:0000313" key="9">
    <source>
        <dbReference type="EMBL" id="UOQ44258.1"/>
    </source>
</evidence>
<protein>
    <submittedName>
        <fullName evidence="9">Response regulator transcription factor</fullName>
    </submittedName>
</protein>
<dbReference type="PRINTS" id="PR00038">
    <property type="entry name" value="HTHLUXR"/>
</dbReference>
<evidence type="ECO:0000256" key="4">
    <source>
        <dbReference type="ARBA" id="ARBA00023125"/>
    </source>
</evidence>
<dbReference type="Pfam" id="PF00072">
    <property type="entry name" value="Response_reg"/>
    <property type="match status" value="1"/>
</dbReference>
<evidence type="ECO:0000256" key="6">
    <source>
        <dbReference type="PROSITE-ProRule" id="PRU00169"/>
    </source>
</evidence>
<dbReference type="PANTHER" id="PTHR43214">
    <property type="entry name" value="TWO-COMPONENT RESPONSE REGULATOR"/>
    <property type="match status" value="1"/>
</dbReference>
<dbReference type="PANTHER" id="PTHR43214:SF39">
    <property type="entry name" value="TRANSCRIPTIONAL REGULATORY PROTEIN DEGU"/>
    <property type="match status" value="1"/>
</dbReference>
<evidence type="ECO:0000256" key="5">
    <source>
        <dbReference type="ARBA" id="ARBA00023163"/>
    </source>
</evidence>
<dbReference type="Proteomes" id="UP000831787">
    <property type="component" value="Chromosome"/>
</dbReference>
<keyword evidence="10" id="KW-1185">Reference proteome</keyword>
<evidence type="ECO:0000256" key="2">
    <source>
        <dbReference type="ARBA" id="ARBA00022553"/>
    </source>
</evidence>
<feature type="domain" description="Response regulatory" evidence="8">
    <location>
        <begin position="3"/>
        <end position="119"/>
    </location>
</feature>
<dbReference type="SMART" id="SM00448">
    <property type="entry name" value="REC"/>
    <property type="match status" value="1"/>
</dbReference>
<feature type="domain" description="HTH luxR-type" evidence="7">
    <location>
        <begin position="143"/>
        <end position="208"/>
    </location>
</feature>
<dbReference type="CDD" id="cd17535">
    <property type="entry name" value="REC_NarL-like"/>
    <property type="match status" value="1"/>
</dbReference>
<accession>A0ABY4EID9</accession>
<dbReference type="PROSITE" id="PS50043">
    <property type="entry name" value="HTH_LUXR_2"/>
    <property type="match status" value="1"/>
</dbReference>
<keyword evidence="2 6" id="KW-0597">Phosphoprotein</keyword>
<dbReference type="InterPro" id="IPR016032">
    <property type="entry name" value="Sig_transdc_resp-reg_C-effctor"/>
</dbReference>
<dbReference type="InterPro" id="IPR000792">
    <property type="entry name" value="Tscrpt_reg_LuxR_C"/>
</dbReference>
<comment type="subcellular location">
    <subcellularLocation>
        <location evidence="1">Cytoplasm</location>
    </subcellularLocation>
</comment>
<dbReference type="RefSeq" id="WP_244710072.1">
    <property type="nucleotide sequence ID" value="NZ_CP095073.1"/>
</dbReference>
<evidence type="ECO:0000259" key="7">
    <source>
        <dbReference type="PROSITE" id="PS50043"/>
    </source>
</evidence>
<sequence>MIRVMVVDDHAVLRDGIVHVINLEENMKVVGEASGGEEVKAKAAHAKPDVIVMDIHLQEECGVDITAYLQAHHPEIKVLMLTVADEDHYLQRSLDAGAAGYLLKEMTSKELVYGIVNVWKGHCVIPPSMTKNLLKNYKNRRDSYTGDHPLTHREKEVLMELTKGLSNKEIARTLFISDKTVKIHIRNIYKKLEVKSRSQVMLYAIQKKLIPPMNA</sequence>